<organism evidence="2 3">
    <name type="scientific">Clostridium yunnanense</name>
    <dbReference type="NCBI Taxonomy" id="2800325"/>
    <lineage>
        <taxon>Bacteria</taxon>
        <taxon>Bacillati</taxon>
        <taxon>Bacillota</taxon>
        <taxon>Clostridia</taxon>
        <taxon>Eubacteriales</taxon>
        <taxon>Clostridiaceae</taxon>
        <taxon>Clostridium</taxon>
    </lineage>
</organism>
<comment type="caution">
    <text evidence="2">The sequence shown here is derived from an EMBL/GenBank/DDBJ whole genome shotgun (WGS) entry which is preliminary data.</text>
</comment>
<keyword evidence="3" id="KW-1185">Reference proteome</keyword>
<evidence type="ECO:0000313" key="3">
    <source>
        <dbReference type="Proteomes" id="UP000596739"/>
    </source>
</evidence>
<keyword evidence="1" id="KW-1133">Transmembrane helix</keyword>
<dbReference type="EMBL" id="JAENHN010000059">
    <property type="protein sequence ID" value="MBK1813357.1"/>
    <property type="molecule type" value="Genomic_DNA"/>
</dbReference>
<feature type="transmembrane region" description="Helical" evidence="1">
    <location>
        <begin position="5"/>
        <end position="21"/>
    </location>
</feature>
<protein>
    <submittedName>
        <fullName evidence="2">Uncharacterized protein</fullName>
    </submittedName>
</protein>
<sequence>MRGLLYGISGGILSFILLSIFEKLMNGMGEIEVIFSGIIVMSIIICGCTGILVQTHKDNKIK</sequence>
<dbReference type="Proteomes" id="UP000596739">
    <property type="component" value="Unassembled WGS sequence"/>
</dbReference>
<proteinExistence type="predicted"/>
<evidence type="ECO:0000313" key="2">
    <source>
        <dbReference type="EMBL" id="MBK1813357.1"/>
    </source>
</evidence>
<dbReference type="RefSeq" id="WP_200273387.1">
    <property type="nucleotide sequence ID" value="NZ_JAENHN010000059.1"/>
</dbReference>
<feature type="transmembrane region" description="Helical" evidence="1">
    <location>
        <begin position="33"/>
        <end position="53"/>
    </location>
</feature>
<keyword evidence="1" id="KW-0812">Transmembrane</keyword>
<keyword evidence="1" id="KW-0472">Membrane</keyword>
<accession>A0ABS1EVE0</accession>
<reference evidence="3" key="1">
    <citation type="submission" date="2021-01" db="EMBL/GenBank/DDBJ databases">
        <title>Genome public.</title>
        <authorList>
            <person name="Liu C."/>
            <person name="Sun Q."/>
        </authorList>
    </citation>
    <scope>NUCLEOTIDE SEQUENCE [LARGE SCALE GENOMIC DNA]</scope>
    <source>
        <strain evidence="3">YIM B02505</strain>
    </source>
</reference>
<evidence type="ECO:0000256" key="1">
    <source>
        <dbReference type="SAM" id="Phobius"/>
    </source>
</evidence>
<gene>
    <name evidence="2" type="ORF">JHL18_22295</name>
</gene>
<name>A0ABS1EVE0_9CLOT</name>